<evidence type="ECO:0000313" key="3">
    <source>
        <dbReference type="Proteomes" id="UP000078532"/>
    </source>
</evidence>
<gene>
    <name evidence="2" type="ORF">A6M21_15595</name>
</gene>
<dbReference type="InterPro" id="IPR003731">
    <property type="entry name" value="Di-Nase_FeMo-co_biosynth"/>
</dbReference>
<accession>A0A1B7LBA6</accession>
<dbReference type="Proteomes" id="UP000078532">
    <property type="component" value="Unassembled WGS sequence"/>
</dbReference>
<dbReference type="OrthoDB" id="9807451at2"/>
<dbReference type="InterPro" id="IPR036105">
    <property type="entry name" value="DiNase_FeMo-co_biosyn_sf"/>
</dbReference>
<dbReference type="SUPFAM" id="SSF53146">
    <property type="entry name" value="Nitrogenase accessory factor-like"/>
    <property type="match status" value="1"/>
</dbReference>
<dbReference type="AlphaFoldDB" id="A0A1B7LBA6"/>
<proteinExistence type="predicted"/>
<dbReference type="RefSeq" id="WP_066671206.1">
    <property type="nucleotide sequence ID" value="NZ_LYVF01000193.1"/>
</dbReference>
<evidence type="ECO:0000259" key="1">
    <source>
        <dbReference type="Pfam" id="PF02579"/>
    </source>
</evidence>
<dbReference type="PANTHER" id="PTHR42983:SF1">
    <property type="entry name" value="IRON-MOLYBDENUM PROTEIN"/>
    <property type="match status" value="1"/>
</dbReference>
<name>A0A1B7LBA6_9FIRM</name>
<comment type="caution">
    <text evidence="2">The sequence shown here is derived from an EMBL/GenBank/DDBJ whole genome shotgun (WGS) entry which is preliminary data.</text>
</comment>
<dbReference type="Pfam" id="PF02579">
    <property type="entry name" value="Nitro_FeMo-Co"/>
    <property type="match status" value="1"/>
</dbReference>
<evidence type="ECO:0000313" key="2">
    <source>
        <dbReference type="EMBL" id="OAT79521.1"/>
    </source>
</evidence>
<reference evidence="2 3" key="1">
    <citation type="submission" date="2016-04" db="EMBL/GenBank/DDBJ databases">
        <authorList>
            <person name="Evans L.H."/>
            <person name="Alamgir A."/>
            <person name="Owens N."/>
            <person name="Weber N.D."/>
            <person name="Virtaneva K."/>
            <person name="Barbian K."/>
            <person name="Babar A."/>
            <person name="Rosenke K."/>
        </authorList>
    </citation>
    <scope>NUCLEOTIDE SEQUENCE [LARGE SCALE GENOMIC DNA]</scope>
    <source>
        <strain evidence="2 3">LMa1</strain>
    </source>
</reference>
<feature type="domain" description="Dinitrogenase iron-molybdenum cofactor biosynthesis" evidence="1">
    <location>
        <begin position="13"/>
        <end position="101"/>
    </location>
</feature>
<dbReference type="InterPro" id="IPR033913">
    <property type="entry name" value="MTH1175_dom"/>
</dbReference>
<sequence>MQVAVCAQEGSPDAAVDPRFGRCQCLVLVNRENNYWESIANPGINSSGGAGIQTAQTLVDRRVEAVLVGRIGPKAMAVFQRAGIKVFGGITGTVRESIDLYHRGKLPLLDGANSIAHAGMGGGFKKA</sequence>
<dbReference type="PANTHER" id="PTHR42983">
    <property type="entry name" value="DINITROGENASE IRON-MOLYBDENUM COFACTOR PROTEIN-RELATED"/>
    <property type="match status" value="1"/>
</dbReference>
<dbReference type="STRING" id="1838280.A6M21_15595"/>
<organism evidence="2 3">
    <name type="scientific">Desulfotomaculum copahuensis</name>
    <dbReference type="NCBI Taxonomy" id="1838280"/>
    <lineage>
        <taxon>Bacteria</taxon>
        <taxon>Bacillati</taxon>
        <taxon>Bacillota</taxon>
        <taxon>Clostridia</taxon>
        <taxon>Eubacteriales</taxon>
        <taxon>Desulfotomaculaceae</taxon>
        <taxon>Desulfotomaculum</taxon>
    </lineage>
</organism>
<dbReference type="CDD" id="cd00851">
    <property type="entry name" value="MTH1175"/>
    <property type="match status" value="1"/>
</dbReference>
<dbReference type="EMBL" id="LYVF01000193">
    <property type="protein sequence ID" value="OAT79521.1"/>
    <property type="molecule type" value="Genomic_DNA"/>
</dbReference>
<keyword evidence="3" id="KW-1185">Reference proteome</keyword>
<dbReference type="Gene3D" id="3.30.420.130">
    <property type="entry name" value="Dinitrogenase iron-molybdenum cofactor biosynthesis domain"/>
    <property type="match status" value="1"/>
</dbReference>
<protein>
    <submittedName>
        <fullName evidence="2">Dinitrogenase iron-molybdenum cofactor biosynthesis protein</fullName>
    </submittedName>
</protein>